<keyword evidence="2" id="KW-1133">Transmembrane helix</keyword>
<proteinExistence type="predicted"/>
<name>A0A839DY24_9PSEU</name>
<organism evidence="3 4">
    <name type="scientific">Halosaccharopolyspora lacisalsi</name>
    <dbReference type="NCBI Taxonomy" id="1000566"/>
    <lineage>
        <taxon>Bacteria</taxon>
        <taxon>Bacillati</taxon>
        <taxon>Actinomycetota</taxon>
        <taxon>Actinomycetes</taxon>
        <taxon>Pseudonocardiales</taxon>
        <taxon>Pseudonocardiaceae</taxon>
        <taxon>Halosaccharopolyspora</taxon>
    </lineage>
</organism>
<reference evidence="3 4" key="1">
    <citation type="submission" date="2020-07" db="EMBL/GenBank/DDBJ databases">
        <title>Sequencing the genomes of 1000 actinobacteria strains.</title>
        <authorList>
            <person name="Klenk H.-P."/>
        </authorList>
    </citation>
    <scope>NUCLEOTIDE SEQUENCE [LARGE SCALE GENOMIC DNA]</scope>
    <source>
        <strain evidence="3 4">DSM 45975</strain>
    </source>
</reference>
<evidence type="ECO:0000313" key="4">
    <source>
        <dbReference type="Proteomes" id="UP000569329"/>
    </source>
</evidence>
<keyword evidence="2" id="KW-0812">Transmembrane</keyword>
<keyword evidence="2" id="KW-0472">Membrane</keyword>
<feature type="region of interest" description="Disordered" evidence="1">
    <location>
        <begin position="1"/>
        <end position="20"/>
    </location>
</feature>
<protein>
    <submittedName>
        <fullName evidence="3">Xanthine/uracil/vitamin C permease (AzgA family)</fullName>
    </submittedName>
</protein>
<keyword evidence="4" id="KW-1185">Reference proteome</keyword>
<sequence length="103" mass="10943">MTDNDTAPPSPQHDASTEPAHKSKFGQLFDIRAIIGGLFLVYGVLIGAAGVFAGPQAIHKAEGVNINLWTGIAMLLVGALFLMWLKLRPLSPQTSGGEETEPM</sequence>
<accession>A0A839DY24</accession>
<dbReference type="Proteomes" id="UP000569329">
    <property type="component" value="Unassembled WGS sequence"/>
</dbReference>
<evidence type="ECO:0000313" key="3">
    <source>
        <dbReference type="EMBL" id="MBA8825770.1"/>
    </source>
</evidence>
<gene>
    <name evidence="3" type="ORF">FHX42_003136</name>
</gene>
<evidence type="ECO:0000256" key="1">
    <source>
        <dbReference type="SAM" id="MobiDB-lite"/>
    </source>
</evidence>
<dbReference type="EMBL" id="JACGWZ010000004">
    <property type="protein sequence ID" value="MBA8825770.1"/>
    <property type="molecule type" value="Genomic_DNA"/>
</dbReference>
<dbReference type="AlphaFoldDB" id="A0A839DY24"/>
<feature type="transmembrane region" description="Helical" evidence="2">
    <location>
        <begin position="66"/>
        <end position="85"/>
    </location>
</feature>
<evidence type="ECO:0000256" key="2">
    <source>
        <dbReference type="SAM" id="Phobius"/>
    </source>
</evidence>
<feature type="transmembrane region" description="Helical" evidence="2">
    <location>
        <begin position="31"/>
        <end position="54"/>
    </location>
</feature>
<comment type="caution">
    <text evidence="3">The sequence shown here is derived from an EMBL/GenBank/DDBJ whole genome shotgun (WGS) entry which is preliminary data.</text>
</comment>
<dbReference type="RefSeq" id="WP_182545044.1">
    <property type="nucleotide sequence ID" value="NZ_JACGWZ010000004.1"/>
</dbReference>